<dbReference type="OrthoDB" id="1045822at2759"/>
<sequence>MAYRQNDITRSYTNIPELTSSQIFSAQQAHGHHQGTHPNRVDPHYHSKPHSLRTKTPPAPIQTDIPYASGFPPQFTAPRTPTHAPQFAAPPRTPTHAPQSTSTFIPNIDYPQAGFAAPALHASRSRHSLHSVHSKSTDNLHLHYIPQDPVPPVPQIQDIHVFNPSAKDNSLFAYNTEINSEVQRRKNSEMTVDQQIPMQPVGGAHGVPNGLEFGQQQMHFDPPPTQPMDRAPEQSQPMEYQPPAPFDNGASQPHAPGQIAHPNQIFGAQEYKYKFCGCFGDIGSCCLACWCPCMLYSRTHHRLKTVPDSNLDTYSSCNGHCAMWCVLSPVSWVFTMLQRTRVRELYQIKGSTMGDCARSYYCPLCVLVQDEREIREREDERRRCAGPGSGVVGEQGYKKPEKMAYQRSSVIG</sequence>
<dbReference type="PANTHER" id="PTHR15907">
    <property type="entry name" value="DUF614 FAMILY PROTEIN-RELATED"/>
    <property type="match status" value="1"/>
</dbReference>
<dbReference type="Pfam" id="PF04749">
    <property type="entry name" value="PLAC8"/>
    <property type="match status" value="1"/>
</dbReference>
<accession>W7HMT7</accession>
<dbReference type="Proteomes" id="UP000024837">
    <property type="component" value="Unassembled WGS sequence"/>
</dbReference>
<protein>
    <recommendedName>
        <fullName evidence="4">PLAC8-domain-containing protein</fullName>
    </recommendedName>
</protein>
<organism evidence="2 3">
    <name type="scientific">Drechslerella stenobrocha 248</name>
    <dbReference type="NCBI Taxonomy" id="1043628"/>
    <lineage>
        <taxon>Eukaryota</taxon>
        <taxon>Fungi</taxon>
        <taxon>Dikarya</taxon>
        <taxon>Ascomycota</taxon>
        <taxon>Pezizomycotina</taxon>
        <taxon>Orbiliomycetes</taxon>
        <taxon>Orbiliales</taxon>
        <taxon>Orbiliaceae</taxon>
        <taxon>Drechslerella</taxon>
    </lineage>
</organism>
<feature type="region of interest" description="Disordered" evidence="1">
    <location>
        <begin position="25"/>
        <end position="109"/>
    </location>
</feature>
<dbReference type="NCBIfam" id="TIGR01571">
    <property type="entry name" value="A_thal_Cys_rich"/>
    <property type="match status" value="1"/>
</dbReference>
<feature type="region of interest" description="Disordered" evidence="1">
    <location>
        <begin position="201"/>
        <end position="259"/>
    </location>
</feature>
<dbReference type="HOGENOM" id="CLU_704028_0_0_1"/>
<dbReference type="EMBL" id="KI966427">
    <property type="protein sequence ID" value="EWC45331.1"/>
    <property type="molecule type" value="Genomic_DNA"/>
</dbReference>
<evidence type="ECO:0000313" key="3">
    <source>
        <dbReference type="Proteomes" id="UP000024837"/>
    </source>
</evidence>
<feature type="compositionally biased region" description="Polar residues" evidence="1">
    <location>
        <begin position="96"/>
        <end position="105"/>
    </location>
</feature>
<keyword evidence="3" id="KW-1185">Reference proteome</keyword>
<dbReference type="InterPro" id="IPR006461">
    <property type="entry name" value="PLAC_motif_containing"/>
</dbReference>
<dbReference type="AlphaFoldDB" id="W7HMT7"/>
<reference evidence="2 3" key="1">
    <citation type="submission" date="2013-05" db="EMBL/GenBank/DDBJ databases">
        <title>Drechslerella stenobrocha genome reveals carnivorous origination and mechanical trapping mechanism of predatory fungi.</title>
        <authorList>
            <person name="Liu X."/>
            <person name="Zhang W."/>
            <person name="Liu K."/>
        </authorList>
    </citation>
    <scope>NUCLEOTIDE SEQUENCE [LARGE SCALE GENOMIC DNA]</scope>
    <source>
        <strain evidence="2 3">248</strain>
    </source>
</reference>
<evidence type="ECO:0008006" key="4">
    <source>
        <dbReference type="Google" id="ProtNLM"/>
    </source>
</evidence>
<name>W7HMT7_9PEZI</name>
<gene>
    <name evidence="2" type="ORF">DRE_00730</name>
</gene>
<proteinExistence type="predicted"/>
<evidence type="ECO:0000256" key="1">
    <source>
        <dbReference type="SAM" id="MobiDB-lite"/>
    </source>
</evidence>
<evidence type="ECO:0000313" key="2">
    <source>
        <dbReference type="EMBL" id="EWC45331.1"/>
    </source>
</evidence>